<comment type="caution">
    <text evidence="1">The sequence shown here is derived from an EMBL/GenBank/DDBJ whole genome shotgun (WGS) entry which is preliminary data.</text>
</comment>
<keyword evidence="2" id="KW-1185">Reference proteome</keyword>
<proteinExistence type="predicted"/>
<accession>A0ACC2VRE1</accession>
<dbReference type="EMBL" id="JASBWS010000067">
    <property type="protein sequence ID" value="KAJ9101995.1"/>
    <property type="molecule type" value="Genomic_DNA"/>
</dbReference>
<sequence length="164" mass="18632">MNLSWNERRKMNRYEKQLQQDSAKRTKAAERERRRDEQVWAKQWKGYHKQQEKETKKWRKATTHPPELNHSDPYASTRLPGNADDHHHHHGMHLHSPHPHIGQQHATRPLPLPFVTNSGVYTAQCLPVDGAGAVGAGQPMVLPSLAAFGVVHGPVRAEGSIMSR</sequence>
<protein>
    <submittedName>
        <fullName evidence="1">Uncharacterized protein</fullName>
    </submittedName>
</protein>
<name>A0ACC2VRE1_9TREE</name>
<evidence type="ECO:0000313" key="1">
    <source>
        <dbReference type="EMBL" id="KAJ9101995.1"/>
    </source>
</evidence>
<organism evidence="1 2">
    <name type="scientific">Naganishia adeliensis</name>
    <dbReference type="NCBI Taxonomy" id="92952"/>
    <lineage>
        <taxon>Eukaryota</taxon>
        <taxon>Fungi</taxon>
        <taxon>Dikarya</taxon>
        <taxon>Basidiomycota</taxon>
        <taxon>Agaricomycotina</taxon>
        <taxon>Tremellomycetes</taxon>
        <taxon>Filobasidiales</taxon>
        <taxon>Filobasidiaceae</taxon>
        <taxon>Naganishia</taxon>
    </lineage>
</organism>
<gene>
    <name evidence="1" type="ORF">QFC20_005144</name>
</gene>
<reference evidence="1" key="1">
    <citation type="submission" date="2023-04" db="EMBL/GenBank/DDBJ databases">
        <title>Draft Genome sequencing of Naganishia species isolated from polar environments using Oxford Nanopore Technology.</title>
        <authorList>
            <person name="Leo P."/>
            <person name="Venkateswaran K."/>
        </authorList>
    </citation>
    <scope>NUCLEOTIDE SEQUENCE</scope>
    <source>
        <strain evidence="1">MNA-CCFEE 5262</strain>
    </source>
</reference>
<evidence type="ECO:0000313" key="2">
    <source>
        <dbReference type="Proteomes" id="UP001230649"/>
    </source>
</evidence>
<dbReference type="Proteomes" id="UP001230649">
    <property type="component" value="Unassembled WGS sequence"/>
</dbReference>